<organism evidence="1 2">
    <name type="scientific">Heterodera trifolii</name>
    <dbReference type="NCBI Taxonomy" id="157864"/>
    <lineage>
        <taxon>Eukaryota</taxon>
        <taxon>Metazoa</taxon>
        <taxon>Ecdysozoa</taxon>
        <taxon>Nematoda</taxon>
        <taxon>Chromadorea</taxon>
        <taxon>Rhabditida</taxon>
        <taxon>Tylenchina</taxon>
        <taxon>Tylenchomorpha</taxon>
        <taxon>Tylenchoidea</taxon>
        <taxon>Heteroderidae</taxon>
        <taxon>Heteroderinae</taxon>
        <taxon>Heterodera</taxon>
    </lineage>
</organism>
<evidence type="ECO:0000313" key="2">
    <source>
        <dbReference type="Proteomes" id="UP001620626"/>
    </source>
</evidence>
<dbReference type="EMBL" id="JBICBT010001121">
    <property type="protein sequence ID" value="KAL3082063.1"/>
    <property type="molecule type" value="Genomic_DNA"/>
</dbReference>
<protein>
    <submittedName>
        <fullName evidence="1">Uncharacterized protein</fullName>
    </submittedName>
</protein>
<reference evidence="1 2" key="1">
    <citation type="submission" date="2024-10" db="EMBL/GenBank/DDBJ databases">
        <authorList>
            <person name="Kim D."/>
        </authorList>
    </citation>
    <scope>NUCLEOTIDE SEQUENCE [LARGE SCALE GENOMIC DNA]</scope>
    <source>
        <strain evidence="1">BH-2024</strain>
    </source>
</reference>
<comment type="caution">
    <text evidence="1">The sequence shown here is derived from an EMBL/GenBank/DDBJ whole genome shotgun (WGS) entry which is preliminary data.</text>
</comment>
<sequence length="254" mass="28461">MRSREGSRFAQEIRSLVAKAYPDNTLEMDLATLALGDREDEVKEENAKRIQQFRSEIARDFFRANMLPEIKERVMYMEEPQNLMEALTQAKRVEQIQGSLAKDQWRMVQSPKAEVAMAEVNAVRAEFQEFRDQQKTQNDQRFSATQPGGWTTQSKLLPKFTPKLIQLSGAIKTRNNSGAAFGSNSAKTTFVAAIIFEGRTSLLWVIGPRDRTVAIFGQILTKIGMNKIGEAAEEVILTEDAEEATKNAEGAVGV</sequence>
<name>A0ABD2IR98_9BILA</name>
<accession>A0ABD2IR98</accession>
<gene>
    <name evidence="1" type="ORF">niasHT_031092</name>
</gene>
<dbReference type="Proteomes" id="UP001620626">
    <property type="component" value="Unassembled WGS sequence"/>
</dbReference>
<dbReference type="AlphaFoldDB" id="A0ABD2IR98"/>
<evidence type="ECO:0000313" key="1">
    <source>
        <dbReference type="EMBL" id="KAL3082063.1"/>
    </source>
</evidence>
<proteinExistence type="predicted"/>
<keyword evidence="2" id="KW-1185">Reference proteome</keyword>